<gene>
    <name evidence="1" type="ORF">JQS30_15180</name>
</gene>
<evidence type="ECO:0000313" key="1">
    <source>
        <dbReference type="EMBL" id="QSB05081.1"/>
    </source>
</evidence>
<reference evidence="1" key="1">
    <citation type="submission" date="2021-02" db="EMBL/GenBank/DDBJ databases">
        <title>Natronoglycomyces albus gen. nov., sp. nov, a haloalkaliphilic actinobacterium from a soda solonchak soil.</title>
        <authorList>
            <person name="Sorokin D.Y."/>
            <person name="Khijniak T.V."/>
            <person name="Zakharycheva A.P."/>
            <person name="Boueva O.V."/>
            <person name="Ariskina E.V."/>
            <person name="Hahnke R.L."/>
            <person name="Bunk B."/>
            <person name="Sproer C."/>
            <person name="Schumann P."/>
            <person name="Evtushenko L.I."/>
            <person name="Kublanov I.V."/>
        </authorList>
    </citation>
    <scope>NUCLEOTIDE SEQUENCE</scope>
    <source>
        <strain evidence="1">DSM 106290</strain>
    </source>
</reference>
<keyword evidence="2" id="KW-1185">Reference proteome</keyword>
<dbReference type="RefSeq" id="WP_213171082.1">
    <property type="nucleotide sequence ID" value="NZ_CP070496.1"/>
</dbReference>
<organism evidence="1 2">
    <name type="scientific">Natronoglycomyces albus</name>
    <dbReference type="NCBI Taxonomy" id="2811108"/>
    <lineage>
        <taxon>Bacteria</taxon>
        <taxon>Bacillati</taxon>
        <taxon>Actinomycetota</taxon>
        <taxon>Actinomycetes</taxon>
        <taxon>Glycomycetales</taxon>
        <taxon>Glycomycetaceae</taxon>
        <taxon>Natronoglycomyces</taxon>
    </lineage>
</organism>
<evidence type="ECO:0000313" key="2">
    <source>
        <dbReference type="Proteomes" id="UP000662939"/>
    </source>
</evidence>
<dbReference type="KEGG" id="nav:JQS30_15180"/>
<protein>
    <submittedName>
        <fullName evidence="1">Uncharacterized protein</fullName>
    </submittedName>
</protein>
<name>A0A895XGV2_9ACTN</name>
<dbReference type="EMBL" id="CP070496">
    <property type="protein sequence ID" value="QSB05081.1"/>
    <property type="molecule type" value="Genomic_DNA"/>
</dbReference>
<proteinExistence type="predicted"/>
<dbReference type="Proteomes" id="UP000662939">
    <property type="component" value="Chromosome"/>
</dbReference>
<sequence>MAVHDENQIPPALLGFIDDAAVFPPGNAELEDALNNHRDYRASWYEPLVGPLLLPATKLPRLLELWKSNERLRIGLIGDTGIDGVAGALDSLPDHIEVAQVETRAADTAALHQLIGAAKNWGVPAYAEISPVDDLTKHLEILAETNISPKFRTGGIPADLLPTPDVLARVIISCAQLGLNFKLTAGLHHAIRHIDPATGAAHHGFANVLAGVYAAIDGADIPDVADILHTSTPDKLAAAIRPHLNQDRPLWVGFGSCSVLEPLEDLTELSLVKP</sequence>
<dbReference type="AlphaFoldDB" id="A0A895XGV2"/>
<accession>A0A895XGV2</accession>